<evidence type="ECO:0000313" key="1">
    <source>
        <dbReference type="EMBL" id="CAD7432606.1"/>
    </source>
</evidence>
<organism evidence="1">
    <name type="scientific">Timema monikensis</name>
    <dbReference type="NCBI Taxonomy" id="170555"/>
    <lineage>
        <taxon>Eukaryota</taxon>
        <taxon>Metazoa</taxon>
        <taxon>Ecdysozoa</taxon>
        <taxon>Arthropoda</taxon>
        <taxon>Hexapoda</taxon>
        <taxon>Insecta</taxon>
        <taxon>Pterygota</taxon>
        <taxon>Neoptera</taxon>
        <taxon>Polyneoptera</taxon>
        <taxon>Phasmatodea</taxon>
        <taxon>Timematodea</taxon>
        <taxon>Timematoidea</taxon>
        <taxon>Timematidae</taxon>
        <taxon>Timema</taxon>
    </lineage>
</organism>
<protein>
    <submittedName>
        <fullName evidence="1">Uncharacterized protein</fullName>
    </submittedName>
</protein>
<reference evidence="1" key="1">
    <citation type="submission" date="2020-11" db="EMBL/GenBank/DDBJ databases">
        <authorList>
            <person name="Tran Van P."/>
        </authorList>
    </citation>
    <scope>NUCLEOTIDE SEQUENCE</scope>
</reference>
<gene>
    <name evidence="1" type="ORF">TMSB3V08_LOCUS9311</name>
</gene>
<accession>A0A7R9HSC8</accession>
<proteinExistence type="predicted"/>
<sequence>MENSNVYKIMFCVGDRFYSCFRFFVGDWFYSCFRFCVGDWFYWCLRFFVDDRFYSCFRFCVGDRFYSCFRFFVGDWFYSCLKFCVGDSFYSCFRFCAGDWFYSCLKFCVGDWFYSCFRFCVGDRFYLCENKILCEYDYEERLVFANMAYNPPSLAHIKRQTSHLPPGAVANAHLVNGSGIRTTNPGPASGDLNNNMSTAHLTGHQMVTQAHMKSPIMQMGASRSQRQIRSPLFLMEVATLAFGSQPVARTLDTCQR</sequence>
<dbReference type="AlphaFoldDB" id="A0A7R9HSC8"/>
<name>A0A7R9HSC8_9NEOP</name>
<dbReference type="EMBL" id="OB795724">
    <property type="protein sequence ID" value="CAD7432606.1"/>
    <property type="molecule type" value="Genomic_DNA"/>
</dbReference>